<name>A0A1V9YKX2_ACHHY</name>
<feature type="transmembrane region" description="Helical" evidence="7">
    <location>
        <begin position="483"/>
        <end position="508"/>
    </location>
</feature>
<evidence type="ECO:0000256" key="7">
    <source>
        <dbReference type="SAM" id="Phobius"/>
    </source>
</evidence>
<dbReference type="InterPro" id="IPR036259">
    <property type="entry name" value="MFS_trans_sf"/>
</dbReference>
<dbReference type="GO" id="GO:0016020">
    <property type="term" value="C:membrane"/>
    <property type="evidence" value="ECO:0007669"/>
    <property type="project" value="UniProtKB-SubCell"/>
</dbReference>
<keyword evidence="5 7" id="KW-1133">Transmembrane helix</keyword>
<dbReference type="SUPFAM" id="SSF103473">
    <property type="entry name" value="MFS general substrate transporter"/>
    <property type="match status" value="1"/>
</dbReference>
<feature type="transmembrane region" description="Helical" evidence="7">
    <location>
        <begin position="442"/>
        <end position="463"/>
    </location>
</feature>
<evidence type="ECO:0000256" key="6">
    <source>
        <dbReference type="ARBA" id="ARBA00023136"/>
    </source>
</evidence>
<keyword evidence="6 7" id="KW-0472">Membrane</keyword>
<dbReference type="AlphaFoldDB" id="A0A1V9YKX2"/>
<feature type="transmembrane region" description="Helical" evidence="7">
    <location>
        <begin position="381"/>
        <end position="402"/>
    </location>
</feature>
<reference evidence="8 9" key="1">
    <citation type="journal article" date="2014" name="Genome Biol. Evol.">
        <title>The secreted proteins of Achlya hypogyna and Thraustotheca clavata identify the ancestral oomycete secretome and reveal gene acquisitions by horizontal gene transfer.</title>
        <authorList>
            <person name="Misner I."/>
            <person name="Blouin N."/>
            <person name="Leonard G."/>
            <person name="Richards T.A."/>
            <person name="Lane C.E."/>
        </authorList>
    </citation>
    <scope>NUCLEOTIDE SEQUENCE [LARGE SCALE GENOMIC DNA]</scope>
    <source>
        <strain evidence="8 9">ATCC 48635</strain>
    </source>
</reference>
<protein>
    <submittedName>
        <fullName evidence="8">Transmembrane protein</fullName>
    </submittedName>
</protein>
<dbReference type="STRING" id="1202772.A0A1V9YKX2"/>
<dbReference type="PANTHER" id="PTHR31585">
    <property type="entry name" value="FOLATE-BIOPTERIN TRANSPORTER 1, CHLOROPLASTIC"/>
    <property type="match status" value="1"/>
</dbReference>
<dbReference type="EMBL" id="JNBR01001511">
    <property type="protein sequence ID" value="OQR86379.1"/>
    <property type="molecule type" value="Genomic_DNA"/>
</dbReference>
<feature type="transmembrane region" description="Helical" evidence="7">
    <location>
        <begin position="130"/>
        <end position="150"/>
    </location>
</feature>
<evidence type="ECO:0000256" key="4">
    <source>
        <dbReference type="ARBA" id="ARBA00022692"/>
    </source>
</evidence>
<dbReference type="OrthoDB" id="59032at2759"/>
<comment type="caution">
    <text evidence="8">The sequence shown here is derived from an EMBL/GenBank/DDBJ whole genome shotgun (WGS) entry which is preliminary data.</text>
</comment>
<keyword evidence="9" id="KW-1185">Reference proteome</keyword>
<evidence type="ECO:0000256" key="3">
    <source>
        <dbReference type="ARBA" id="ARBA00022448"/>
    </source>
</evidence>
<gene>
    <name evidence="8" type="ORF">ACHHYP_10619</name>
</gene>
<dbReference type="Proteomes" id="UP000243579">
    <property type="component" value="Unassembled WGS sequence"/>
</dbReference>
<dbReference type="Pfam" id="PF03092">
    <property type="entry name" value="BT1"/>
    <property type="match status" value="1"/>
</dbReference>
<feature type="transmembrane region" description="Helical" evidence="7">
    <location>
        <begin position="64"/>
        <end position="85"/>
    </location>
</feature>
<dbReference type="PANTHER" id="PTHR31585:SF5">
    <property type="entry name" value="RNA-BINDING S4 DOMAIN-CONTAINING PROTEIN"/>
    <property type="match status" value="1"/>
</dbReference>
<comment type="subcellular location">
    <subcellularLocation>
        <location evidence="1">Membrane</location>
        <topology evidence="1">Multi-pass membrane protein</topology>
    </subcellularLocation>
</comment>
<evidence type="ECO:0000256" key="1">
    <source>
        <dbReference type="ARBA" id="ARBA00004141"/>
    </source>
</evidence>
<proteinExistence type="inferred from homology"/>
<evidence type="ECO:0000313" key="9">
    <source>
        <dbReference type="Proteomes" id="UP000243579"/>
    </source>
</evidence>
<keyword evidence="3" id="KW-0813">Transport</keyword>
<feature type="transmembrane region" description="Helical" evidence="7">
    <location>
        <begin position="265"/>
        <end position="286"/>
    </location>
</feature>
<dbReference type="InterPro" id="IPR039309">
    <property type="entry name" value="BT1"/>
</dbReference>
<keyword evidence="4 7" id="KW-0812">Transmembrane</keyword>
<feature type="transmembrane region" description="Helical" evidence="7">
    <location>
        <begin position="185"/>
        <end position="206"/>
    </location>
</feature>
<accession>A0A1V9YKX2</accession>
<feature type="transmembrane region" description="Helical" evidence="7">
    <location>
        <begin position="528"/>
        <end position="546"/>
    </location>
</feature>
<organism evidence="8 9">
    <name type="scientific">Achlya hypogyna</name>
    <name type="common">Oomycete</name>
    <name type="synonym">Protoachlya hypogyna</name>
    <dbReference type="NCBI Taxonomy" id="1202772"/>
    <lineage>
        <taxon>Eukaryota</taxon>
        <taxon>Sar</taxon>
        <taxon>Stramenopiles</taxon>
        <taxon>Oomycota</taxon>
        <taxon>Saprolegniomycetes</taxon>
        <taxon>Saprolegniales</taxon>
        <taxon>Achlyaceae</taxon>
        <taxon>Achlya</taxon>
    </lineage>
</organism>
<feature type="transmembrane region" description="Helical" evidence="7">
    <location>
        <begin position="306"/>
        <end position="327"/>
    </location>
</feature>
<feature type="transmembrane region" description="Helical" evidence="7">
    <location>
        <begin position="347"/>
        <end position="369"/>
    </location>
</feature>
<evidence type="ECO:0000256" key="5">
    <source>
        <dbReference type="ARBA" id="ARBA00022989"/>
    </source>
</evidence>
<comment type="similarity">
    <text evidence="2">Belongs to the major facilitator superfamily. Folate-biopterin transporter (TC 2.A.71) family.</text>
</comment>
<evidence type="ECO:0000256" key="2">
    <source>
        <dbReference type="ARBA" id="ARBA00007015"/>
    </source>
</evidence>
<evidence type="ECO:0000313" key="8">
    <source>
        <dbReference type="EMBL" id="OQR86379.1"/>
    </source>
</evidence>
<sequence>MSSTTKQGVWLLDPKEFELPDSDTVKLGSYDHPADSLASEAALDGALREGGAVPLSSREAWAVLSQYAGVGIFLGIFPAMAYPVYQNYLRMQGYQVQSYQALMRLSWCVKIFLGLLSDCIPIHGYRRRPYIMLGWAIAAVACLVMAFSPFPAPYYGKASLVNLPIANISKADRAAFINEQAPSSAGIFVLLSTIATFGSVMVVCAADGLTVEYAQREPMATRGRFQTMIYVVRDSSKILPQIVVGLCMNSFAYAGHYDWSITPNVIYGCLLLPCGVCIATAFFWMVETKVRPFTFSSYFKGLWSLIQLRVVWQLCIYLLVSQVFLFFEETVTTPIQTLWLHLDPVFEVVWGPVGVLGGALYSGVMYFRGKWTLEWDWRRSIIFSTITLVSIDAVFKLTSVWAVVRNPYYFVIGKSLLQIPRAVLFLSGAYPLVEIADMGNEGAVYALAGTCGNLGVPFGAVLFKTVDSFFHVSNNDIFKDDTFVRWEVSYCYLISFAAKLFSLVFLGLLPRQKAHVHLLKRRGQSSKVAGVIVVTSFSVLLVYSIITNILPFYPSTSCLRIAGGRGCQQ</sequence>